<dbReference type="InterPro" id="IPR029058">
    <property type="entry name" value="AB_hydrolase_fold"/>
</dbReference>
<keyword evidence="2" id="KW-1185">Reference proteome</keyword>
<dbReference type="InterPro" id="IPR050471">
    <property type="entry name" value="AB_hydrolase"/>
</dbReference>
<dbReference type="InterPro" id="IPR000073">
    <property type="entry name" value="AB_hydrolase_1"/>
</dbReference>
<organism evidence="1 2">
    <name type="scientific">Aerococcus urinaehominis</name>
    <dbReference type="NCBI Taxonomy" id="128944"/>
    <lineage>
        <taxon>Bacteria</taxon>
        <taxon>Bacillati</taxon>
        <taxon>Bacillota</taxon>
        <taxon>Bacilli</taxon>
        <taxon>Lactobacillales</taxon>
        <taxon>Aerococcaceae</taxon>
        <taxon>Aerococcus</taxon>
    </lineage>
</organism>
<dbReference type="SUPFAM" id="SSF53474">
    <property type="entry name" value="alpha/beta-Hydrolases"/>
    <property type="match status" value="1"/>
</dbReference>
<dbReference type="Gene3D" id="3.40.50.1820">
    <property type="entry name" value="alpha/beta hydrolase"/>
    <property type="match status" value="1"/>
</dbReference>
<proteinExistence type="predicted"/>
<dbReference type="GO" id="GO:0004806">
    <property type="term" value="F:triacylglycerol lipase activity"/>
    <property type="evidence" value="ECO:0007669"/>
    <property type="project" value="TreeGrafter"/>
</dbReference>
<dbReference type="PANTHER" id="PTHR43433:SF5">
    <property type="entry name" value="AB HYDROLASE-1 DOMAIN-CONTAINING PROTEIN"/>
    <property type="match status" value="1"/>
</dbReference>
<dbReference type="Proteomes" id="UP000062260">
    <property type="component" value="Chromosome"/>
</dbReference>
<dbReference type="EMBL" id="CP014163">
    <property type="protein sequence ID" value="AMB99480.1"/>
    <property type="molecule type" value="Genomic_DNA"/>
</dbReference>
<protein>
    <submittedName>
        <fullName evidence="1">Uncharacterized protein</fullName>
    </submittedName>
</protein>
<name>A0A0X8FLF8_9LACT</name>
<dbReference type="AlphaFoldDB" id="A0A0X8FLF8"/>
<dbReference type="OrthoDB" id="9805423at2"/>
<dbReference type="RefSeq" id="WP_067979300.1">
    <property type="nucleotide sequence ID" value="NZ_CP014163.1"/>
</dbReference>
<reference evidence="2" key="2">
    <citation type="submission" date="2016-01" db="EMBL/GenBank/DDBJ databases">
        <title>Six Aerococcus type strain genome sequencing and assembly using PacBio and Illumina Hiseq.</title>
        <authorList>
            <person name="Carkaci D."/>
            <person name="Dargis R."/>
            <person name="Nielsen X.C."/>
            <person name="Skovgaard O."/>
            <person name="Fuursted K."/>
            <person name="Christensen J.J."/>
        </authorList>
    </citation>
    <scope>NUCLEOTIDE SEQUENCE [LARGE SCALE GENOMIC DNA]</scope>
    <source>
        <strain evidence="2">CCUG42038B</strain>
    </source>
</reference>
<reference evidence="1 2" key="1">
    <citation type="journal article" date="2016" name="Genome Announc.">
        <title>Complete Genome Sequences of Aerococcus christensenii CCUG 28831T, Aerococcus sanguinicola CCUG 43001T, Aerococcus urinae CCUG 36881T, Aerococcus urinaeequi CCUG 28094T, Aerococcus urinaehominis CCUG 42038 BT, and Aerococcus viridans CCUG 4311T.</title>
        <authorList>
            <person name="Carkaci D."/>
            <person name="Dargis R."/>
            <person name="Nielsen X.C."/>
            <person name="Skovgaard O."/>
            <person name="Fuursted K."/>
            <person name="Christensen J.J."/>
        </authorList>
    </citation>
    <scope>NUCLEOTIDE SEQUENCE [LARGE SCALE GENOMIC DNA]</scope>
    <source>
        <strain evidence="1 2">CCUG42038B</strain>
    </source>
</reference>
<accession>A0A0X8FLF8</accession>
<dbReference type="STRING" id="128944.AWM75_05485"/>
<gene>
    <name evidence="1" type="ORF">AWM75_05485</name>
</gene>
<evidence type="ECO:0000313" key="2">
    <source>
        <dbReference type="Proteomes" id="UP000062260"/>
    </source>
</evidence>
<dbReference type="Pfam" id="PF00561">
    <property type="entry name" value="Abhydrolase_1"/>
    <property type="match status" value="1"/>
</dbReference>
<dbReference type="PANTHER" id="PTHR43433">
    <property type="entry name" value="HYDROLASE, ALPHA/BETA FOLD FAMILY PROTEIN"/>
    <property type="match status" value="1"/>
</dbReference>
<dbReference type="KEGG" id="auh:AWM75_05485"/>
<sequence>MKSCDRAGYISRPDGSQIYFRQVGQGAPLVFLHGNGGSSRYFKHQVDTLSRYYQLIFMDSRGQGRSTNQQDYLDFNLMADDLAALLDYLAVKQVLLVGFSDGANLALMFSYRYPSRVRGQVLNAGNLKFAGLKWLDQALVALEVGLFRVLASFSTWAAANFEVSKLMTRDLPLSWADLTEIRVPSLVLIGSRDVVTYRHALAMTRFLDQGYLLAVSGQGHHFAQKQADLFNGLVLKFFKRTVDECGSQSSDQRGSFIYK</sequence>
<dbReference type="GO" id="GO:0046503">
    <property type="term" value="P:glycerolipid catabolic process"/>
    <property type="evidence" value="ECO:0007669"/>
    <property type="project" value="TreeGrafter"/>
</dbReference>
<evidence type="ECO:0000313" key="1">
    <source>
        <dbReference type="EMBL" id="AMB99480.1"/>
    </source>
</evidence>